<dbReference type="AlphaFoldDB" id="A0A2R4M755"/>
<accession>A0A2R4M755</accession>
<protein>
    <recommendedName>
        <fullName evidence="3">Helix-turn-helix domain-containing protein</fullName>
    </recommendedName>
</protein>
<dbReference type="KEGG" id="cbak:DA792_19590"/>
<name>A0A2R4M755_9RHOB</name>
<gene>
    <name evidence="1" type="ORF">DA792_19590</name>
</gene>
<dbReference type="Proteomes" id="UP000241447">
    <property type="component" value="Chromosome"/>
</dbReference>
<evidence type="ECO:0008006" key="3">
    <source>
        <dbReference type="Google" id="ProtNLM"/>
    </source>
</evidence>
<dbReference type="OrthoDB" id="7726947at2"/>
<evidence type="ECO:0000313" key="1">
    <source>
        <dbReference type="EMBL" id="AVW93013.1"/>
    </source>
</evidence>
<organism evidence="1 2">
    <name type="scientific">Celeribacter baekdonensis</name>
    <dbReference type="NCBI Taxonomy" id="875171"/>
    <lineage>
        <taxon>Bacteria</taxon>
        <taxon>Pseudomonadati</taxon>
        <taxon>Pseudomonadota</taxon>
        <taxon>Alphaproteobacteria</taxon>
        <taxon>Rhodobacterales</taxon>
        <taxon>Roseobacteraceae</taxon>
        <taxon>Celeribacter</taxon>
    </lineage>
</organism>
<reference evidence="1 2" key="1">
    <citation type="submission" date="2018-03" db="EMBL/GenBank/DDBJ databases">
        <title>The Complete Genome of Celeribacter baekdonensis strain LH4, a Thiosulfate-Oxidizing Alphaproteobacterium Isolated from Gulf of Mexico Continental Slope Sediments.</title>
        <authorList>
            <person name="Flood B.E."/>
            <person name="Bailey J.V."/>
            <person name="Leprich D."/>
        </authorList>
    </citation>
    <scope>NUCLEOTIDE SEQUENCE [LARGE SCALE GENOMIC DNA]</scope>
    <source>
        <strain evidence="1 2">LH4</strain>
    </source>
</reference>
<dbReference type="RefSeq" id="WP_107722244.1">
    <property type="nucleotide sequence ID" value="NZ_CP028475.1"/>
</dbReference>
<sequence>MRHNQHWHSSPTQIYWVCSNLIAGRTLTHKTEIREVKGWRLAAVIHKLKKDHDWPIQDSYRGKDNIKHYWLDPSADPMVLDLPPSAQHLKDAMKGLAL</sequence>
<proteinExistence type="predicted"/>
<dbReference type="EMBL" id="CP028475">
    <property type="protein sequence ID" value="AVW93013.1"/>
    <property type="molecule type" value="Genomic_DNA"/>
</dbReference>
<evidence type="ECO:0000313" key="2">
    <source>
        <dbReference type="Proteomes" id="UP000241447"/>
    </source>
</evidence>